<proteinExistence type="inferred from homology"/>
<dbReference type="OrthoDB" id="274622at2759"/>
<dbReference type="GO" id="GO:0017148">
    <property type="term" value="P:negative regulation of translation"/>
    <property type="evidence" value="ECO:0007669"/>
    <property type="project" value="TreeGrafter"/>
</dbReference>
<evidence type="ECO:0000256" key="2">
    <source>
        <dbReference type="ARBA" id="ARBA00022980"/>
    </source>
</evidence>
<accession>X6P855</accession>
<dbReference type="Pfam" id="PF00572">
    <property type="entry name" value="Ribosomal_L13"/>
    <property type="match status" value="1"/>
</dbReference>
<dbReference type="GO" id="GO:0003735">
    <property type="term" value="F:structural constituent of ribosome"/>
    <property type="evidence" value="ECO:0007669"/>
    <property type="project" value="InterPro"/>
</dbReference>
<dbReference type="Gene3D" id="3.90.1180.10">
    <property type="entry name" value="Ribosomal protein L13"/>
    <property type="match status" value="1"/>
</dbReference>
<dbReference type="GO" id="GO:0003729">
    <property type="term" value="F:mRNA binding"/>
    <property type="evidence" value="ECO:0007669"/>
    <property type="project" value="TreeGrafter"/>
</dbReference>
<dbReference type="EMBL" id="ASPP01003120">
    <property type="protein sequence ID" value="ETO33812.1"/>
    <property type="molecule type" value="Genomic_DNA"/>
</dbReference>
<dbReference type="GO" id="GO:0006412">
    <property type="term" value="P:translation"/>
    <property type="evidence" value="ECO:0007669"/>
    <property type="project" value="InterPro"/>
</dbReference>
<keyword evidence="3 4" id="KW-0687">Ribonucleoprotein</keyword>
<dbReference type="PROSITE" id="PS00783">
    <property type="entry name" value="RIBOSOMAL_L13"/>
    <property type="match status" value="1"/>
</dbReference>
<comment type="similarity">
    <text evidence="1 4">Belongs to the universal ribosomal protein uL13 family.</text>
</comment>
<dbReference type="AlphaFoldDB" id="X6P855"/>
<dbReference type="PANTHER" id="PTHR11545">
    <property type="entry name" value="RIBOSOMAL PROTEIN L13"/>
    <property type="match status" value="1"/>
</dbReference>
<name>X6P855_RETFI</name>
<evidence type="ECO:0000256" key="3">
    <source>
        <dbReference type="ARBA" id="ARBA00023274"/>
    </source>
</evidence>
<dbReference type="CDD" id="cd00392">
    <property type="entry name" value="Ribosomal_L13"/>
    <property type="match status" value="1"/>
</dbReference>
<comment type="caution">
    <text evidence="5">The sequence shown here is derived from an EMBL/GenBank/DDBJ whole genome shotgun (WGS) entry which is preliminary data.</text>
</comment>
<dbReference type="InterPro" id="IPR005823">
    <property type="entry name" value="Ribosomal_uL13_bac-type"/>
</dbReference>
<dbReference type="InterPro" id="IPR023563">
    <property type="entry name" value="Ribosomal_uL13_CS"/>
</dbReference>
<gene>
    <name evidence="5" type="ORF">RFI_03288</name>
</gene>
<dbReference type="HAMAP" id="MF_01366">
    <property type="entry name" value="Ribosomal_uL13"/>
    <property type="match status" value="1"/>
</dbReference>
<dbReference type="NCBIfam" id="TIGR01066">
    <property type="entry name" value="rplM_bact"/>
    <property type="match status" value="1"/>
</dbReference>
<evidence type="ECO:0000313" key="6">
    <source>
        <dbReference type="Proteomes" id="UP000023152"/>
    </source>
</evidence>
<reference evidence="5 6" key="1">
    <citation type="journal article" date="2013" name="Curr. Biol.">
        <title>The Genome of the Foraminiferan Reticulomyxa filosa.</title>
        <authorList>
            <person name="Glockner G."/>
            <person name="Hulsmann N."/>
            <person name="Schleicher M."/>
            <person name="Noegel A.A."/>
            <person name="Eichinger L."/>
            <person name="Gallinger C."/>
            <person name="Pawlowski J."/>
            <person name="Sierra R."/>
            <person name="Euteneuer U."/>
            <person name="Pillet L."/>
            <person name="Moustafa A."/>
            <person name="Platzer M."/>
            <person name="Groth M."/>
            <person name="Szafranski K."/>
            <person name="Schliwa M."/>
        </authorList>
    </citation>
    <scope>NUCLEOTIDE SEQUENCE [LARGE SCALE GENOMIC DNA]</scope>
</reference>
<organism evidence="5 6">
    <name type="scientific">Reticulomyxa filosa</name>
    <dbReference type="NCBI Taxonomy" id="46433"/>
    <lineage>
        <taxon>Eukaryota</taxon>
        <taxon>Sar</taxon>
        <taxon>Rhizaria</taxon>
        <taxon>Retaria</taxon>
        <taxon>Foraminifera</taxon>
        <taxon>Monothalamids</taxon>
        <taxon>Reticulomyxidae</taxon>
        <taxon>Reticulomyxa</taxon>
    </lineage>
</organism>
<dbReference type="SUPFAM" id="SSF52161">
    <property type="entry name" value="Ribosomal protein L13"/>
    <property type="match status" value="1"/>
</dbReference>
<dbReference type="InterPro" id="IPR036899">
    <property type="entry name" value="Ribosomal_uL13_sf"/>
</dbReference>
<evidence type="ECO:0000256" key="4">
    <source>
        <dbReference type="RuleBase" id="RU003877"/>
    </source>
</evidence>
<dbReference type="InterPro" id="IPR005822">
    <property type="entry name" value="Ribosomal_uL13"/>
</dbReference>
<evidence type="ECO:0000313" key="5">
    <source>
        <dbReference type="EMBL" id="ETO33812.1"/>
    </source>
</evidence>
<sequence>MSLGFYSRHYVVPSWRLFDATGKVTILCLFQDISVGKLASGLSRYIQGKHKPNYDPTMINGDFCVVVNARYLQFRGENKWYDKRYFYHSRYPGGLKITQAWKMMQKDPCYVLRRAVYGMLPKNKKRQYNMNFLKIYPGPYHPHQHQFKSIDHLKRENEKLPRLTEKDKKSIPNYIIKDRKFLRHRFRPFVDVTNNTTDSQKALAGSTSDPNVKQPKVVQKTTEYDDAFRFSPRRPHTIDVMRKQQHLLRDAAKKREELDKTA</sequence>
<dbReference type="PANTHER" id="PTHR11545:SF2">
    <property type="entry name" value="LARGE RIBOSOMAL SUBUNIT PROTEIN UL13M"/>
    <property type="match status" value="1"/>
</dbReference>
<keyword evidence="2 4" id="KW-0689">Ribosomal protein</keyword>
<dbReference type="GO" id="GO:0005762">
    <property type="term" value="C:mitochondrial large ribosomal subunit"/>
    <property type="evidence" value="ECO:0007669"/>
    <property type="project" value="TreeGrafter"/>
</dbReference>
<dbReference type="Proteomes" id="UP000023152">
    <property type="component" value="Unassembled WGS sequence"/>
</dbReference>
<evidence type="ECO:0000256" key="1">
    <source>
        <dbReference type="ARBA" id="ARBA00006227"/>
    </source>
</evidence>
<protein>
    <submittedName>
        <fullName evidence="5">50S ribosomal protein L13</fullName>
    </submittedName>
</protein>
<keyword evidence="6" id="KW-1185">Reference proteome</keyword>